<dbReference type="Proteomes" id="UP000441586">
    <property type="component" value="Unassembled WGS sequence"/>
</dbReference>
<dbReference type="EMBL" id="WSFO01000001">
    <property type="protein sequence ID" value="KAE9632775.1"/>
    <property type="molecule type" value="Genomic_DNA"/>
</dbReference>
<reference evidence="1 2" key="1">
    <citation type="submission" date="2019-12" db="EMBL/GenBank/DDBJ databases">
        <authorList>
            <person name="Zhang Y.-J."/>
        </authorList>
    </citation>
    <scope>NUCLEOTIDE SEQUENCE [LARGE SCALE GENOMIC DNA]</scope>
    <source>
        <strain evidence="1 2">H18S-6</strain>
    </source>
</reference>
<evidence type="ECO:0000313" key="1">
    <source>
        <dbReference type="EMBL" id="KAE9632775.1"/>
    </source>
</evidence>
<sequence length="95" mass="10245">MVGHSLGGNPTSSQPDIALTAYWQRTVTLRDVSIDMSPSEAIAITAGRNVPGNRIRAPLDRGASEMHLRTGDKIPGLTRLRGAAARNQIMELNDH</sequence>
<gene>
    <name evidence="1" type="ORF">GP644_03095</name>
</gene>
<name>A0A6A4RLH7_9RHOB</name>
<accession>A0A6A4RLH7</accession>
<organism evidence="1 2">
    <name type="scientific">Parasedimentitalea maritima</name>
    <dbReference type="NCBI Taxonomy" id="2578117"/>
    <lineage>
        <taxon>Bacteria</taxon>
        <taxon>Pseudomonadati</taxon>
        <taxon>Pseudomonadota</taxon>
        <taxon>Alphaproteobacteria</taxon>
        <taxon>Rhodobacterales</taxon>
        <taxon>Paracoccaceae</taxon>
        <taxon>Parasedimentitalea</taxon>
    </lineage>
</organism>
<protein>
    <submittedName>
        <fullName evidence="1">Uncharacterized protein</fullName>
    </submittedName>
</protein>
<evidence type="ECO:0000313" key="2">
    <source>
        <dbReference type="Proteomes" id="UP000441586"/>
    </source>
</evidence>
<comment type="caution">
    <text evidence="1">The sequence shown here is derived from an EMBL/GenBank/DDBJ whole genome shotgun (WGS) entry which is preliminary data.</text>
</comment>
<proteinExistence type="predicted"/>
<dbReference type="AlphaFoldDB" id="A0A6A4RLH7"/>